<gene>
    <name evidence="3" type="ORF">MNBD_GAMMA21-135</name>
</gene>
<dbReference type="EMBL" id="UOFR01000023">
    <property type="protein sequence ID" value="VAW93808.1"/>
    <property type="molecule type" value="Genomic_DNA"/>
</dbReference>
<reference evidence="3" key="1">
    <citation type="submission" date="2018-06" db="EMBL/GenBank/DDBJ databases">
        <authorList>
            <person name="Zhirakovskaya E."/>
        </authorList>
    </citation>
    <scope>NUCLEOTIDE SEQUENCE</scope>
</reference>
<dbReference type="InterPro" id="IPR029058">
    <property type="entry name" value="AB_hydrolase_fold"/>
</dbReference>
<keyword evidence="3" id="KW-0472">Membrane</keyword>
<evidence type="ECO:0000313" key="3">
    <source>
        <dbReference type="EMBL" id="VAW93808.1"/>
    </source>
</evidence>
<sequence>MTQNVNEVHIKWHELFKNIPGLKAKQPNKVVIEREVIPIIFVPGIMGSRLKNSEGEKVWDPDAALFMLGDYGMFFVTLEKRKGLVVGKKFNKNYLAVSNDDSDHNTKKFGKYKNADKRGWGGISWSSYGKFLEKLEEYTFSNPVQECFEFPLHACGYNWTASNYDSGLELKNYIDKTIEGYSSNGRMCEKVILITHSMGGLVARSATCLHGAEDKVLGALHGVQPATGSGAAYWRMKAGFERPEGGPTNTLWDWLRHPVKMTGHKVAGTAAAWVLGTNGEEVTSLLASMPGGLELLPTKDFTDNDGNKQWLNFKDSQGTQHSLPKNDPYEEIYLAKGVFYRLVDPAWLPSVIVRKSASEFSSNFPWKAYRKNLNIAKKFHNSLEKQVHSETFQFFVKGRPSADKIVYDHEKYTWGDIESRGAFQTFVNSDRKIAKVDPQLQYVSDEEEYQDLKFYGDLKPNPDTQSVWLYSLKYPEGSGDGTVPISSGAFLDVSVTGWEDDSDEEETDAFGASTGDCDSSDSAGTTISISVKIGLISDMSQYIKQKQQKE</sequence>
<feature type="domain" description="GPI inositol-deacylase PGAP1-like alpha/beta" evidence="2">
    <location>
        <begin position="159"/>
        <end position="211"/>
    </location>
</feature>
<dbReference type="AlphaFoldDB" id="A0A3B0ZK23"/>
<protein>
    <submittedName>
        <fullName evidence="3">PUTATIVE TRANSMEMBRANE PROTEIN</fullName>
    </submittedName>
</protein>
<accession>A0A3B0ZK23</accession>
<organism evidence="3">
    <name type="scientific">hydrothermal vent metagenome</name>
    <dbReference type="NCBI Taxonomy" id="652676"/>
    <lineage>
        <taxon>unclassified sequences</taxon>
        <taxon>metagenomes</taxon>
        <taxon>ecological metagenomes</taxon>
    </lineage>
</organism>
<keyword evidence="3" id="KW-0812">Transmembrane</keyword>
<dbReference type="Gene3D" id="3.40.50.1820">
    <property type="entry name" value="alpha/beta hydrolase"/>
    <property type="match status" value="1"/>
</dbReference>
<name>A0A3B0ZK23_9ZZZZ</name>
<dbReference type="SUPFAM" id="SSF53474">
    <property type="entry name" value="alpha/beta-Hydrolases"/>
    <property type="match status" value="1"/>
</dbReference>
<evidence type="ECO:0000256" key="1">
    <source>
        <dbReference type="SAM" id="MobiDB-lite"/>
    </source>
</evidence>
<dbReference type="InterPro" id="IPR012908">
    <property type="entry name" value="PGAP1-ab_dom-like"/>
</dbReference>
<dbReference type="PANTHER" id="PTHR11440">
    <property type="entry name" value="LECITHIN-CHOLESTEROL ACYLTRANSFERASE-RELATED"/>
    <property type="match status" value="1"/>
</dbReference>
<feature type="region of interest" description="Disordered" evidence="1">
    <location>
        <begin position="501"/>
        <end position="521"/>
    </location>
</feature>
<dbReference type="GO" id="GO:0016788">
    <property type="term" value="F:hydrolase activity, acting on ester bonds"/>
    <property type="evidence" value="ECO:0007669"/>
    <property type="project" value="InterPro"/>
</dbReference>
<evidence type="ECO:0000259" key="2">
    <source>
        <dbReference type="Pfam" id="PF07819"/>
    </source>
</evidence>
<dbReference type="Pfam" id="PF07819">
    <property type="entry name" value="PGAP1"/>
    <property type="match status" value="1"/>
</dbReference>
<proteinExistence type="predicted"/>